<dbReference type="AlphaFoldDB" id="A0A6J8C086"/>
<sequence length="186" mass="21127">MADKLAELRAKCLERGASGIHGIGRTFRNIDDDGSKSLSLEEFRYGLKDFGLSFPESSVQELFTYIDKDGSGTIRFDEFLQAIRPPMSQTRISIINEAFTKFDKNGDGVISVADLKGVYNAQHHPKYKSGQMTEDQVFREFLDVFDHGVKDGKVTKEEFINYYSGVSASVDTDQYFVEMMRSAWRM</sequence>
<dbReference type="PANTHER" id="PTHR34524">
    <property type="entry name" value="CALCYPHOSIN"/>
    <property type="match status" value="1"/>
</dbReference>
<dbReference type="InterPro" id="IPR051581">
    <property type="entry name" value="Ca-bind"/>
</dbReference>
<dbReference type="InterPro" id="IPR011992">
    <property type="entry name" value="EF-hand-dom_pair"/>
</dbReference>
<evidence type="ECO:0000259" key="4">
    <source>
        <dbReference type="PROSITE" id="PS50222"/>
    </source>
</evidence>
<dbReference type="Pfam" id="PF13499">
    <property type="entry name" value="EF-hand_7"/>
    <property type="match status" value="2"/>
</dbReference>
<dbReference type="PROSITE" id="PS00018">
    <property type="entry name" value="EF_HAND_1"/>
    <property type="match status" value="2"/>
</dbReference>
<dbReference type="Gene3D" id="1.10.238.10">
    <property type="entry name" value="EF-hand"/>
    <property type="match status" value="2"/>
</dbReference>
<dbReference type="GO" id="GO:0043226">
    <property type="term" value="C:organelle"/>
    <property type="evidence" value="ECO:0007669"/>
    <property type="project" value="UniProtKB-ARBA"/>
</dbReference>
<dbReference type="Proteomes" id="UP000507470">
    <property type="component" value="Unassembled WGS sequence"/>
</dbReference>
<dbReference type="InterPro" id="IPR002048">
    <property type="entry name" value="EF_hand_dom"/>
</dbReference>
<keyword evidence="6" id="KW-1185">Reference proteome</keyword>
<dbReference type="SMART" id="SM00054">
    <property type="entry name" value="EFh"/>
    <property type="match status" value="4"/>
</dbReference>
<organism evidence="5 6">
    <name type="scientific">Mytilus coruscus</name>
    <name type="common">Sea mussel</name>
    <dbReference type="NCBI Taxonomy" id="42192"/>
    <lineage>
        <taxon>Eukaryota</taxon>
        <taxon>Metazoa</taxon>
        <taxon>Spiralia</taxon>
        <taxon>Lophotrochozoa</taxon>
        <taxon>Mollusca</taxon>
        <taxon>Bivalvia</taxon>
        <taxon>Autobranchia</taxon>
        <taxon>Pteriomorphia</taxon>
        <taxon>Mytilida</taxon>
        <taxon>Mytiloidea</taxon>
        <taxon>Mytilidae</taxon>
        <taxon>Mytilinae</taxon>
        <taxon>Mytilus</taxon>
    </lineage>
</organism>
<keyword evidence="2" id="KW-0677">Repeat</keyword>
<dbReference type="InterPro" id="IPR018247">
    <property type="entry name" value="EF_Hand_1_Ca_BS"/>
</dbReference>
<evidence type="ECO:0000256" key="1">
    <source>
        <dbReference type="ARBA" id="ARBA00022723"/>
    </source>
</evidence>
<dbReference type="FunFam" id="1.10.238.10:FF:000178">
    <property type="entry name" value="Calmodulin-2 A"/>
    <property type="match status" value="1"/>
</dbReference>
<dbReference type="PROSITE" id="PS50222">
    <property type="entry name" value="EF_HAND_2"/>
    <property type="match status" value="3"/>
</dbReference>
<dbReference type="OrthoDB" id="444540at2759"/>
<protein>
    <submittedName>
        <fullName evidence="5">Crustacean calcium-binding protein 23,Calcyphosin,Calcyphosin-like protein</fullName>
    </submittedName>
</protein>
<keyword evidence="3" id="KW-0106">Calcium</keyword>
<feature type="domain" description="EF-hand" evidence="4">
    <location>
        <begin position="54"/>
        <end position="89"/>
    </location>
</feature>
<evidence type="ECO:0000256" key="3">
    <source>
        <dbReference type="ARBA" id="ARBA00022837"/>
    </source>
</evidence>
<dbReference type="SUPFAM" id="SSF47473">
    <property type="entry name" value="EF-hand"/>
    <property type="match status" value="1"/>
</dbReference>
<dbReference type="GO" id="GO:0005509">
    <property type="term" value="F:calcium ion binding"/>
    <property type="evidence" value="ECO:0007669"/>
    <property type="project" value="InterPro"/>
</dbReference>
<reference evidence="5 6" key="1">
    <citation type="submission" date="2020-06" db="EMBL/GenBank/DDBJ databases">
        <authorList>
            <person name="Li R."/>
            <person name="Bekaert M."/>
        </authorList>
    </citation>
    <scope>NUCLEOTIDE SEQUENCE [LARGE SCALE GENOMIC DNA]</scope>
    <source>
        <strain evidence="6">wild</strain>
    </source>
</reference>
<proteinExistence type="predicted"/>
<feature type="domain" description="EF-hand" evidence="4">
    <location>
        <begin position="18"/>
        <end position="53"/>
    </location>
</feature>
<evidence type="ECO:0000313" key="5">
    <source>
        <dbReference type="EMBL" id="CAC5389613.1"/>
    </source>
</evidence>
<dbReference type="PANTHER" id="PTHR34524:SF6">
    <property type="entry name" value="CALCYPHOSINE LIKE"/>
    <property type="match status" value="1"/>
</dbReference>
<evidence type="ECO:0000313" key="6">
    <source>
        <dbReference type="Proteomes" id="UP000507470"/>
    </source>
</evidence>
<dbReference type="CDD" id="cd00051">
    <property type="entry name" value="EFh"/>
    <property type="match status" value="1"/>
</dbReference>
<evidence type="ECO:0000256" key="2">
    <source>
        <dbReference type="ARBA" id="ARBA00022737"/>
    </source>
</evidence>
<feature type="domain" description="EF-hand" evidence="4">
    <location>
        <begin position="90"/>
        <end position="125"/>
    </location>
</feature>
<name>A0A6J8C086_MYTCO</name>
<keyword evidence="1" id="KW-0479">Metal-binding</keyword>
<dbReference type="EMBL" id="CACVKT020004354">
    <property type="protein sequence ID" value="CAC5389613.1"/>
    <property type="molecule type" value="Genomic_DNA"/>
</dbReference>
<gene>
    <name evidence="5" type="ORF">MCOR_24763</name>
</gene>
<accession>A0A6J8C086</accession>